<name>A0A851FYE1_PITSO</name>
<sequence>AGNSGSESAVALKSEPQEPLEFRAREAAGNSLRKKAEAANPAGRNGEEVKDASRNPKDFGSPEALSRGGTSSGKSKFPGIPKAPKFRRTAYTWVANPGKSPRSVKRWASPRAENSKKTLWGTERGGKTPPGADPGAKAKKPGSASEAGISPSQYKWEASGLQAAPSTSKSAFRWNSEERKAGNPGAAAPGAEKSFGESGGYKVKSRTKIIRRKGSGGFPLDKKNVSPTLRSRFHLRRKNSARGKTSATPKRSSPKGWIQVSR</sequence>
<evidence type="ECO:0000313" key="3">
    <source>
        <dbReference type="Proteomes" id="UP000633448"/>
    </source>
</evidence>
<gene>
    <name evidence="2" type="primary">Zc3h3</name>
    <name evidence="2" type="ORF">PITSOR_R01308</name>
</gene>
<keyword evidence="3" id="KW-1185">Reference proteome</keyword>
<feature type="non-terminal residue" evidence="2">
    <location>
        <position position="262"/>
    </location>
</feature>
<dbReference type="Proteomes" id="UP000633448">
    <property type="component" value="Unassembled WGS sequence"/>
</dbReference>
<comment type="caution">
    <text evidence="2">The sequence shown here is derived from an EMBL/GenBank/DDBJ whole genome shotgun (WGS) entry which is preliminary data.</text>
</comment>
<feature type="compositionally biased region" description="Basic and acidic residues" evidence="1">
    <location>
        <begin position="45"/>
        <end position="57"/>
    </location>
</feature>
<feature type="compositionally biased region" description="Low complexity" evidence="1">
    <location>
        <begin position="182"/>
        <end position="191"/>
    </location>
</feature>
<feature type="region of interest" description="Disordered" evidence="1">
    <location>
        <begin position="1"/>
        <end position="262"/>
    </location>
</feature>
<organism evidence="2 3">
    <name type="scientific">Pitta sordida</name>
    <name type="common">Hooded pitta</name>
    <dbReference type="NCBI Taxonomy" id="9163"/>
    <lineage>
        <taxon>Eukaryota</taxon>
        <taxon>Metazoa</taxon>
        <taxon>Chordata</taxon>
        <taxon>Craniata</taxon>
        <taxon>Vertebrata</taxon>
        <taxon>Euteleostomi</taxon>
        <taxon>Archelosauria</taxon>
        <taxon>Archosauria</taxon>
        <taxon>Dinosauria</taxon>
        <taxon>Saurischia</taxon>
        <taxon>Theropoda</taxon>
        <taxon>Coelurosauria</taxon>
        <taxon>Aves</taxon>
        <taxon>Neognathae</taxon>
        <taxon>Neoaves</taxon>
        <taxon>Telluraves</taxon>
        <taxon>Australaves</taxon>
        <taxon>Passeriformes</taxon>
        <taxon>Pittidae</taxon>
        <taxon>Pitta</taxon>
    </lineage>
</organism>
<feature type="non-terminal residue" evidence="2">
    <location>
        <position position="1"/>
    </location>
</feature>
<dbReference type="EMBL" id="WEKX01028662">
    <property type="protein sequence ID" value="NWI97590.1"/>
    <property type="molecule type" value="Genomic_DNA"/>
</dbReference>
<evidence type="ECO:0000313" key="2">
    <source>
        <dbReference type="EMBL" id="NWI97590.1"/>
    </source>
</evidence>
<reference evidence="2" key="1">
    <citation type="submission" date="2019-10" db="EMBL/GenBank/DDBJ databases">
        <title>Bird 10,000 Genomes (B10K) Project - Family phase.</title>
        <authorList>
            <person name="Zhang G."/>
        </authorList>
    </citation>
    <scope>NUCLEOTIDE SEQUENCE</scope>
    <source>
        <strain evidence="2">B10K-DU-002-53</strain>
        <tissue evidence="2">Muscle</tissue>
    </source>
</reference>
<protein>
    <submittedName>
        <fullName evidence="2">ZC3H3 protein</fullName>
    </submittedName>
</protein>
<evidence type="ECO:0000256" key="1">
    <source>
        <dbReference type="SAM" id="MobiDB-lite"/>
    </source>
</evidence>
<dbReference type="OrthoDB" id="3247158at2759"/>
<feature type="compositionally biased region" description="Basic residues" evidence="1">
    <location>
        <begin position="203"/>
        <end position="214"/>
    </location>
</feature>
<feature type="compositionally biased region" description="Polar residues" evidence="1">
    <location>
        <begin position="242"/>
        <end position="251"/>
    </location>
</feature>
<proteinExistence type="predicted"/>
<accession>A0A851FYE1</accession>
<feature type="compositionally biased region" description="Basic residues" evidence="1">
    <location>
        <begin position="231"/>
        <end position="241"/>
    </location>
</feature>
<dbReference type="AlphaFoldDB" id="A0A851FYE1"/>